<feature type="domain" description="GST N-terminal" evidence="2">
    <location>
        <begin position="1"/>
        <end position="80"/>
    </location>
</feature>
<dbReference type="InterPro" id="IPR036249">
    <property type="entry name" value="Thioredoxin-like_sf"/>
</dbReference>
<dbReference type="PANTHER" id="PTHR44051">
    <property type="entry name" value="GLUTATHIONE S-TRANSFERASE-RELATED"/>
    <property type="match status" value="1"/>
</dbReference>
<protein>
    <submittedName>
        <fullName evidence="4">Glutathione S-transferase</fullName>
    </submittedName>
</protein>
<dbReference type="Proteomes" id="UP000809137">
    <property type="component" value="Unassembled WGS sequence"/>
</dbReference>
<evidence type="ECO:0000313" key="5">
    <source>
        <dbReference type="Proteomes" id="UP000809137"/>
    </source>
</evidence>
<dbReference type="InterPro" id="IPR004046">
    <property type="entry name" value="GST_C"/>
</dbReference>
<dbReference type="EMBL" id="JAFCXS010000004">
    <property type="protein sequence ID" value="MBM0747390.1"/>
    <property type="molecule type" value="Genomic_DNA"/>
</dbReference>
<evidence type="ECO:0000256" key="1">
    <source>
        <dbReference type="RuleBase" id="RU003494"/>
    </source>
</evidence>
<dbReference type="Gene3D" id="1.20.1050.10">
    <property type="match status" value="1"/>
</dbReference>
<comment type="caution">
    <text evidence="4">The sequence shown here is derived from an EMBL/GenBank/DDBJ whole genome shotgun (WGS) entry which is preliminary data.</text>
</comment>
<dbReference type="PANTHER" id="PTHR44051:SF9">
    <property type="entry name" value="GLUTATHIONE S-TRANSFERASE 1"/>
    <property type="match status" value="1"/>
</dbReference>
<sequence length="221" mass="25454">MITVHHLENSRSHRVLWLLEELAVPYQIKRYQRENTMLAPDELKKVHPLGKSPVITDGNRVIAESGAILEYLQLKYDSEQQLTLSNEDEQIQGRYWLHYAEGSLMPLLIIKLVFAQLSKKPVPWLLRPIGGAMRKGMEKAWLNKQLALHTRVIEQHLSQHAFFAGSRFSIADVQMSFPLLALQMRGGLHDLPATTRWLEEMQQRAAWQRALKQGGPIKFSD</sequence>
<dbReference type="SFLD" id="SFLDG00358">
    <property type="entry name" value="Main_(cytGST)"/>
    <property type="match status" value="1"/>
</dbReference>
<evidence type="ECO:0000313" key="4">
    <source>
        <dbReference type="EMBL" id="MBM0747390.1"/>
    </source>
</evidence>
<dbReference type="PROSITE" id="PS50405">
    <property type="entry name" value="GST_CTER"/>
    <property type="match status" value="1"/>
</dbReference>
<dbReference type="CDD" id="cd03189">
    <property type="entry name" value="GST_C_GTT1_like"/>
    <property type="match status" value="1"/>
</dbReference>
<dbReference type="Gene3D" id="3.40.30.10">
    <property type="entry name" value="Glutaredoxin"/>
    <property type="match status" value="1"/>
</dbReference>
<dbReference type="Pfam" id="PF02798">
    <property type="entry name" value="GST_N"/>
    <property type="match status" value="1"/>
</dbReference>
<dbReference type="Pfam" id="PF00043">
    <property type="entry name" value="GST_C"/>
    <property type="match status" value="1"/>
</dbReference>
<dbReference type="CDD" id="cd03046">
    <property type="entry name" value="GST_N_GTT1_like"/>
    <property type="match status" value="1"/>
</dbReference>
<dbReference type="PROSITE" id="PS50404">
    <property type="entry name" value="GST_NTER"/>
    <property type="match status" value="1"/>
</dbReference>
<accession>A0ABS1Z4T2</accession>
<gene>
    <name evidence="4" type="ORF">JJB79_08185</name>
</gene>
<dbReference type="InterPro" id="IPR036282">
    <property type="entry name" value="Glutathione-S-Trfase_C_sf"/>
</dbReference>
<feature type="domain" description="GST C-terminal" evidence="3">
    <location>
        <begin position="86"/>
        <end position="221"/>
    </location>
</feature>
<reference evidence="4 5" key="1">
    <citation type="submission" date="2021-01" db="EMBL/GenBank/DDBJ databases">
        <title>Complete genome sequence of Pantoea eucrina OB49, a heavy metal tolerant bacterium with PGPR potential isolated from wheat in Algeria.</title>
        <authorList>
            <person name="Lekired A."/>
            <person name="Ouzari I.H."/>
        </authorList>
    </citation>
    <scope>NUCLEOTIDE SEQUENCE [LARGE SCALE GENOMIC DNA]</scope>
    <source>
        <strain evidence="4 5">OB49</strain>
    </source>
</reference>
<keyword evidence="5" id="KW-1185">Reference proteome</keyword>
<evidence type="ECO:0000259" key="2">
    <source>
        <dbReference type="PROSITE" id="PS50404"/>
    </source>
</evidence>
<dbReference type="GeneID" id="84690009"/>
<organism evidence="4 5">
    <name type="scientific">Pantoea eucrina</name>
    <dbReference type="NCBI Taxonomy" id="472693"/>
    <lineage>
        <taxon>Bacteria</taxon>
        <taxon>Pseudomonadati</taxon>
        <taxon>Pseudomonadota</taxon>
        <taxon>Gammaproteobacteria</taxon>
        <taxon>Enterobacterales</taxon>
        <taxon>Erwiniaceae</taxon>
        <taxon>Pantoea</taxon>
    </lineage>
</organism>
<dbReference type="SUPFAM" id="SSF52833">
    <property type="entry name" value="Thioredoxin-like"/>
    <property type="match status" value="1"/>
</dbReference>
<proteinExistence type="inferred from homology"/>
<name>A0ABS1Z4T2_9GAMM</name>
<dbReference type="SUPFAM" id="SSF47616">
    <property type="entry name" value="GST C-terminal domain-like"/>
    <property type="match status" value="1"/>
</dbReference>
<dbReference type="InterPro" id="IPR004045">
    <property type="entry name" value="Glutathione_S-Trfase_N"/>
</dbReference>
<dbReference type="RefSeq" id="WP_039385684.1">
    <property type="nucleotide sequence ID" value="NZ_CP083448.1"/>
</dbReference>
<dbReference type="SFLD" id="SFLDS00019">
    <property type="entry name" value="Glutathione_Transferase_(cytos"/>
    <property type="match status" value="1"/>
</dbReference>
<evidence type="ECO:0000259" key="3">
    <source>
        <dbReference type="PROSITE" id="PS50405"/>
    </source>
</evidence>
<dbReference type="InterPro" id="IPR010987">
    <property type="entry name" value="Glutathione-S-Trfase_C-like"/>
</dbReference>
<dbReference type="SFLD" id="SFLDG01150">
    <property type="entry name" value="Main.1:_Beta-like"/>
    <property type="match status" value="1"/>
</dbReference>
<comment type="similarity">
    <text evidence="1">Belongs to the GST superfamily.</text>
</comment>
<dbReference type="InterPro" id="IPR040079">
    <property type="entry name" value="Glutathione_S-Trfase"/>
</dbReference>